<dbReference type="InterPro" id="IPR013783">
    <property type="entry name" value="Ig-like_fold"/>
</dbReference>
<dbReference type="PROSITE" id="PS51257">
    <property type="entry name" value="PROKAR_LIPOPROTEIN"/>
    <property type="match status" value="1"/>
</dbReference>
<dbReference type="Proteomes" id="UP000184130">
    <property type="component" value="Unassembled WGS sequence"/>
</dbReference>
<dbReference type="PANTHER" id="PTHR10963">
    <property type="entry name" value="GLYCOSYL HYDROLASE-RELATED"/>
    <property type="match status" value="1"/>
</dbReference>
<evidence type="ECO:0000313" key="5">
    <source>
        <dbReference type="Proteomes" id="UP000184130"/>
    </source>
</evidence>
<evidence type="ECO:0000256" key="1">
    <source>
        <dbReference type="ARBA" id="ARBA00006865"/>
    </source>
</evidence>
<comment type="similarity">
    <text evidence="1">Belongs to the glycosyl hydrolase 16 family.</text>
</comment>
<dbReference type="Pfam" id="PF13004">
    <property type="entry name" value="BACON"/>
    <property type="match status" value="2"/>
</dbReference>
<feature type="domain" description="GH16" evidence="3">
    <location>
        <begin position="190"/>
        <end position="449"/>
    </location>
</feature>
<dbReference type="CDD" id="cd08023">
    <property type="entry name" value="GH16_laminarinase_like"/>
    <property type="match status" value="1"/>
</dbReference>
<feature type="signal peptide" evidence="2">
    <location>
        <begin position="1"/>
        <end position="21"/>
    </location>
</feature>
<dbReference type="Pfam" id="PF00722">
    <property type="entry name" value="Glyco_hydro_16"/>
    <property type="match status" value="1"/>
</dbReference>
<protein>
    <submittedName>
        <fullName evidence="4">Putative binding domain-containing protein, N-terminal</fullName>
    </submittedName>
</protein>
<dbReference type="InterPro" id="IPR013320">
    <property type="entry name" value="ConA-like_dom_sf"/>
</dbReference>
<dbReference type="InterPro" id="IPR050546">
    <property type="entry name" value="Glycosyl_Hydrlase_16"/>
</dbReference>
<dbReference type="PANTHER" id="PTHR10963:SF55">
    <property type="entry name" value="GLYCOSIDE HYDROLASE FAMILY 16 PROTEIN"/>
    <property type="match status" value="1"/>
</dbReference>
<proteinExistence type="inferred from homology"/>
<evidence type="ECO:0000256" key="2">
    <source>
        <dbReference type="SAM" id="SignalP"/>
    </source>
</evidence>
<sequence length="449" mass="49297">MTQKMNFLVILWSLLSLTACSGSDDGGGNTPPASIIITVSPESISSPATGGSYTINVTTTGVEWGAYPDSEWIKTTVTGSNTSKGSISVKISENKGTTQRTGTITIQSGTARKAIIISQDAPLQVSKTQVYTSSKGETIDVDVISSSDWTATASDSWITTAKNGSVLSITTSANDAQKERSGKVTVKTAVESKEITVNQASAEDSEINAPDGYRLVWHDEFSEGTTLNSDWTHEVQNSGWVNNELQNYRNGIADGKRVTEIIDGRLHINCFKGSDGKIYSGRIYAKKNQGWKYGYIEASIKLPKGKGTWPAFWMMPVNFRSWPADGEIDIMEEVGYHPDYVSSSLHANTHVHSNGTQVTHEMYCKGAEGEFHKYAIEWTHENITTYVDGKLQLSYNNRNLGRDDWPYDDPFYVILNLAWGGDWGAAQGVDPSALPCTMEVDYVRVFQKK</sequence>
<dbReference type="AlphaFoldDB" id="A0A1M6VAP6"/>
<evidence type="ECO:0000259" key="3">
    <source>
        <dbReference type="PROSITE" id="PS51762"/>
    </source>
</evidence>
<dbReference type="GO" id="GO:0005975">
    <property type="term" value="P:carbohydrate metabolic process"/>
    <property type="evidence" value="ECO:0007669"/>
    <property type="project" value="InterPro"/>
</dbReference>
<dbReference type="Gene3D" id="2.60.40.10">
    <property type="entry name" value="Immunoglobulins"/>
    <property type="match status" value="2"/>
</dbReference>
<gene>
    <name evidence="4" type="ORF">SAMN05216463_11220</name>
</gene>
<dbReference type="Gene3D" id="2.60.120.200">
    <property type="match status" value="1"/>
</dbReference>
<name>A0A1M6VAP6_XYLRU</name>
<evidence type="ECO:0000313" key="4">
    <source>
        <dbReference type="EMBL" id="SHK78528.1"/>
    </source>
</evidence>
<dbReference type="GO" id="GO:0004553">
    <property type="term" value="F:hydrolase activity, hydrolyzing O-glycosyl compounds"/>
    <property type="evidence" value="ECO:0007669"/>
    <property type="project" value="InterPro"/>
</dbReference>
<keyword evidence="2" id="KW-0732">Signal</keyword>
<reference evidence="4 5" key="1">
    <citation type="submission" date="2016-11" db="EMBL/GenBank/DDBJ databases">
        <authorList>
            <person name="Jaros S."/>
            <person name="Januszkiewicz K."/>
            <person name="Wedrychowicz H."/>
        </authorList>
    </citation>
    <scope>NUCLEOTIDE SEQUENCE [LARGE SCALE GENOMIC DNA]</scope>
    <source>
        <strain evidence="4 5">KHT3</strain>
    </source>
</reference>
<organism evidence="4 5">
    <name type="scientific">Xylanibacter ruminicola</name>
    <name type="common">Prevotella ruminicola</name>
    <dbReference type="NCBI Taxonomy" id="839"/>
    <lineage>
        <taxon>Bacteria</taxon>
        <taxon>Pseudomonadati</taxon>
        <taxon>Bacteroidota</taxon>
        <taxon>Bacteroidia</taxon>
        <taxon>Bacteroidales</taxon>
        <taxon>Prevotellaceae</taxon>
        <taxon>Xylanibacter</taxon>
    </lineage>
</organism>
<dbReference type="SUPFAM" id="SSF49899">
    <property type="entry name" value="Concanavalin A-like lectins/glucanases"/>
    <property type="match status" value="1"/>
</dbReference>
<dbReference type="EMBL" id="FRBD01000012">
    <property type="protein sequence ID" value="SHK78528.1"/>
    <property type="molecule type" value="Genomic_DNA"/>
</dbReference>
<feature type="chain" id="PRO_5009921613" evidence="2">
    <location>
        <begin position="22"/>
        <end position="449"/>
    </location>
</feature>
<dbReference type="CDD" id="cd14948">
    <property type="entry name" value="BACON"/>
    <property type="match status" value="2"/>
</dbReference>
<dbReference type="InterPro" id="IPR024361">
    <property type="entry name" value="BACON"/>
</dbReference>
<dbReference type="InterPro" id="IPR000757">
    <property type="entry name" value="Beta-glucanase-like"/>
</dbReference>
<dbReference type="PROSITE" id="PS51762">
    <property type="entry name" value="GH16_2"/>
    <property type="match status" value="1"/>
</dbReference>
<accession>A0A1M6VAP6</accession>